<feature type="binding site" evidence="7 8">
    <location>
        <position position="170"/>
    </location>
    <ligand>
        <name>S-adenosyl-L-methionine</name>
        <dbReference type="ChEBI" id="CHEBI:59789"/>
    </ligand>
</feature>
<evidence type="ECO:0000313" key="11">
    <source>
        <dbReference type="Proteomes" id="UP001155546"/>
    </source>
</evidence>
<evidence type="ECO:0000256" key="7">
    <source>
        <dbReference type="HAMAP-Rule" id="MF_01579"/>
    </source>
</evidence>
<keyword evidence="11" id="KW-1185">Reference proteome</keyword>
<dbReference type="SUPFAM" id="SSF53335">
    <property type="entry name" value="S-adenosyl-L-methionine-dependent methyltransferases"/>
    <property type="match status" value="1"/>
</dbReference>
<dbReference type="HAMAP" id="MF_01579">
    <property type="entry name" value="16SrRNA_methyltr_F"/>
    <property type="match status" value="1"/>
</dbReference>
<feature type="active site" description="Nucleophile" evidence="7 8">
    <location>
        <position position="241"/>
    </location>
</feature>
<proteinExistence type="inferred from homology"/>
<dbReference type="NCBIfam" id="TIGR00446">
    <property type="entry name" value="nop2p"/>
    <property type="match status" value="1"/>
</dbReference>
<gene>
    <name evidence="7 10" type="primary">rsmF</name>
    <name evidence="10" type="ORF">NE535_06250</name>
</gene>
<dbReference type="CDD" id="cd02440">
    <property type="entry name" value="AdoMet_MTases"/>
    <property type="match status" value="1"/>
</dbReference>
<dbReference type="PRINTS" id="PR02008">
    <property type="entry name" value="RCMTFAMILY"/>
</dbReference>
<dbReference type="GO" id="GO:0003723">
    <property type="term" value="F:RNA binding"/>
    <property type="evidence" value="ECO:0007669"/>
    <property type="project" value="UniProtKB-UniRule"/>
</dbReference>
<dbReference type="Pfam" id="PF21150">
    <property type="entry name" value="YebU_pre-PUA_dom"/>
    <property type="match status" value="1"/>
</dbReference>
<keyword evidence="3 7" id="KW-0489">Methyltransferase</keyword>
<dbReference type="Gene3D" id="3.10.450.720">
    <property type="match status" value="1"/>
</dbReference>
<evidence type="ECO:0000256" key="5">
    <source>
        <dbReference type="ARBA" id="ARBA00022691"/>
    </source>
</evidence>
<dbReference type="InterPro" id="IPR001678">
    <property type="entry name" value="MeTrfase_RsmB-F_NOP2_dom"/>
</dbReference>
<feature type="binding site" evidence="7 8">
    <location>
        <position position="143"/>
    </location>
    <ligand>
        <name>S-adenosyl-L-methionine</name>
        <dbReference type="ChEBI" id="CHEBI:59789"/>
    </ligand>
</feature>
<dbReference type="Pfam" id="PF17125">
    <property type="entry name" value="Methyltr_RsmF_N"/>
    <property type="match status" value="1"/>
</dbReference>
<feature type="domain" description="SAM-dependent MTase RsmB/NOP-type" evidence="9">
    <location>
        <begin position="25"/>
        <end position="305"/>
    </location>
</feature>
<dbReference type="GO" id="GO:0005737">
    <property type="term" value="C:cytoplasm"/>
    <property type="evidence" value="ECO:0007669"/>
    <property type="project" value="UniProtKB-SubCell"/>
</dbReference>
<dbReference type="EC" id="2.1.1.178" evidence="7"/>
<dbReference type="GO" id="GO:0070475">
    <property type="term" value="P:rRNA base methylation"/>
    <property type="evidence" value="ECO:0007669"/>
    <property type="project" value="TreeGrafter"/>
</dbReference>
<dbReference type="InterPro" id="IPR049560">
    <property type="entry name" value="MeTrfase_RsmB-F_NOP2_cat"/>
</dbReference>
<dbReference type="InterPro" id="IPR027391">
    <property type="entry name" value="Nol1_Nop2_Fmu_2"/>
</dbReference>
<comment type="similarity">
    <text evidence="7 8">Belongs to the class I-like SAM-binding methyltransferase superfamily. RsmB/NOP family.</text>
</comment>
<comment type="caution">
    <text evidence="10">The sequence shown here is derived from an EMBL/GenBank/DDBJ whole genome shotgun (WGS) entry which is preliminary data.</text>
</comment>
<dbReference type="Proteomes" id="UP001155546">
    <property type="component" value="Unassembled WGS sequence"/>
</dbReference>
<evidence type="ECO:0000256" key="3">
    <source>
        <dbReference type="ARBA" id="ARBA00022603"/>
    </source>
</evidence>
<dbReference type="Gene3D" id="3.40.50.150">
    <property type="entry name" value="Vaccinia Virus protein VP39"/>
    <property type="match status" value="1"/>
</dbReference>
<reference evidence="10" key="1">
    <citation type="journal article" date="2023" name="Int. J. Syst. Evol. Microbiol.">
        <title>&lt;i&gt;Shewanella septentrionalis&lt;/i&gt; sp. nov. and &lt;i&gt;Shewanella holmiensis&lt;/i&gt; sp. nov., isolated from Baltic Sea water and sediments.</title>
        <authorList>
            <person name="Martin-Rodriguez A.J."/>
            <person name="Thorell K."/>
            <person name="Joffre E."/>
            <person name="Jensie-Markopoulos S."/>
            <person name="Moore E.R.B."/>
            <person name="Sjoling A."/>
        </authorList>
    </citation>
    <scope>NUCLEOTIDE SEQUENCE</scope>
    <source>
        <strain evidence="10">SP1S2-7</strain>
    </source>
</reference>
<dbReference type="NCBIfam" id="NF008898">
    <property type="entry name" value="PRK11933.1"/>
    <property type="match status" value="1"/>
</dbReference>
<dbReference type="PANTHER" id="PTHR22807:SF30">
    <property type="entry name" value="28S RRNA (CYTOSINE(4447)-C(5))-METHYLTRANSFERASE-RELATED"/>
    <property type="match status" value="1"/>
</dbReference>
<evidence type="ECO:0000256" key="6">
    <source>
        <dbReference type="ARBA" id="ARBA00022884"/>
    </source>
</evidence>
<accession>A0A9X2WLI5</accession>
<dbReference type="InterPro" id="IPR029063">
    <property type="entry name" value="SAM-dependent_MTases_sf"/>
</dbReference>
<keyword evidence="5 7" id="KW-0949">S-adenosyl-L-methionine</keyword>
<feature type="binding site" evidence="7 8">
    <location>
        <begin position="119"/>
        <end position="125"/>
    </location>
    <ligand>
        <name>S-adenosyl-L-methionine</name>
        <dbReference type="ChEBI" id="CHEBI:59789"/>
    </ligand>
</feature>
<evidence type="ECO:0000313" key="10">
    <source>
        <dbReference type="EMBL" id="MCT7941399.1"/>
    </source>
</evidence>
<dbReference type="InterPro" id="IPR011023">
    <property type="entry name" value="Nop2p"/>
</dbReference>
<feature type="binding site" evidence="7 8">
    <location>
        <position position="188"/>
    </location>
    <ligand>
        <name>S-adenosyl-L-methionine</name>
        <dbReference type="ChEBI" id="CHEBI:59789"/>
    </ligand>
</feature>
<dbReference type="PANTHER" id="PTHR22807">
    <property type="entry name" value="NOP2 YEAST -RELATED NOL1/NOP2/FMU SUN DOMAIN-CONTAINING"/>
    <property type="match status" value="1"/>
</dbReference>
<comment type="catalytic activity">
    <reaction evidence="7">
        <text>cytidine(1407) in 16S rRNA + S-adenosyl-L-methionine = 5-methylcytidine(1407) in 16S rRNA + S-adenosyl-L-homocysteine + H(+)</text>
        <dbReference type="Rhea" id="RHEA:42756"/>
        <dbReference type="Rhea" id="RHEA-COMP:10223"/>
        <dbReference type="Rhea" id="RHEA-COMP:10224"/>
        <dbReference type="ChEBI" id="CHEBI:15378"/>
        <dbReference type="ChEBI" id="CHEBI:57856"/>
        <dbReference type="ChEBI" id="CHEBI:59789"/>
        <dbReference type="ChEBI" id="CHEBI:74483"/>
        <dbReference type="ChEBI" id="CHEBI:82748"/>
        <dbReference type="EC" id="2.1.1.178"/>
    </reaction>
</comment>
<dbReference type="InterPro" id="IPR031341">
    <property type="entry name" value="Methyltr_RsmF_N"/>
</dbReference>
<dbReference type="Pfam" id="PF13636">
    <property type="entry name" value="Methyltranf_PUA"/>
    <property type="match status" value="1"/>
</dbReference>
<dbReference type="InterPro" id="IPR023267">
    <property type="entry name" value="RCMT"/>
</dbReference>
<comment type="subcellular location">
    <subcellularLocation>
        <location evidence="7">Cytoplasm</location>
    </subcellularLocation>
</comment>
<evidence type="ECO:0000256" key="4">
    <source>
        <dbReference type="ARBA" id="ARBA00022679"/>
    </source>
</evidence>
<name>A0A9X2WLI5_9GAMM</name>
<dbReference type="GO" id="GO:0009383">
    <property type="term" value="F:rRNA (cytosine-C5-)-methyltransferase activity"/>
    <property type="evidence" value="ECO:0007669"/>
    <property type="project" value="TreeGrafter"/>
</dbReference>
<organism evidence="10 11">
    <name type="scientific">Shewanella holmiensis</name>
    <dbReference type="NCBI Taxonomy" id="2952222"/>
    <lineage>
        <taxon>Bacteria</taxon>
        <taxon>Pseudomonadati</taxon>
        <taxon>Pseudomonadota</taxon>
        <taxon>Gammaproteobacteria</taxon>
        <taxon>Alteromonadales</taxon>
        <taxon>Shewanellaceae</taxon>
        <taxon>Shewanella</taxon>
    </lineage>
</organism>
<dbReference type="RefSeq" id="WP_261297808.1">
    <property type="nucleotide sequence ID" value="NZ_JAMTCD010000006.1"/>
</dbReference>
<keyword evidence="6 7" id="KW-0694">RNA-binding</keyword>
<dbReference type="InterPro" id="IPR023545">
    <property type="entry name" value="rRNA_ssu_MeTfrase_F"/>
</dbReference>
<evidence type="ECO:0000259" key="9">
    <source>
        <dbReference type="PROSITE" id="PS51686"/>
    </source>
</evidence>
<keyword evidence="1 7" id="KW-0963">Cytoplasm</keyword>
<dbReference type="EMBL" id="JAMTCD010000006">
    <property type="protein sequence ID" value="MCT7941399.1"/>
    <property type="molecule type" value="Genomic_DNA"/>
</dbReference>
<evidence type="ECO:0000256" key="1">
    <source>
        <dbReference type="ARBA" id="ARBA00022490"/>
    </source>
</evidence>
<dbReference type="AlphaFoldDB" id="A0A9X2WLI5"/>
<dbReference type="PROSITE" id="PS51686">
    <property type="entry name" value="SAM_MT_RSMB_NOP"/>
    <property type="match status" value="1"/>
</dbReference>
<sequence>MVQLNPNFIKHIANELPEHLCLDEFIAICDKPLRKSIRVNTLKISSANFIQLMEPKGWQFEPIPWCNDGFWINHDEELQPGNLIEHIQGLFYIQEASSMLPPTALFDGISHPDMILDVASAPGSKTTQIAALMQNQGLLVANEYSASRVKVLHANVLRMGASNVALTHFDGRVFGEYLYDTFDAILLDAPCGGEGTVRKDPNALKNWDISDVTAIADTQKDLIESAFLALKTGGTLVYSTCTLSQLENQQICYHLQQTYPDAVEFMPLNDLFPNAQAACTPEGFLHVWPQIYDSEGFFVAKIKKTATVERIKKQPKMQKNFPFIPASEKQIQALTQYLNASFAISLPTDSFVMQRDDEFWLFPDSFNTLIGKMRFQRIGVKLADAMKKGFKVKHEAIQALVGTTATNPHCIELSAQQAQQFLMGRDIETTSFSIENQQWLSQHPQGEMLVSYHQSVLGVVKHLGHRLKNNLPRELVRDNVAFIE</sequence>
<evidence type="ECO:0000256" key="8">
    <source>
        <dbReference type="PROSITE-ProRule" id="PRU01023"/>
    </source>
</evidence>
<comment type="function">
    <text evidence="7">Specifically methylates the cytosine at position 1407 (m5C1407) of 16S rRNA.</text>
</comment>
<keyword evidence="2 7" id="KW-0698">rRNA processing</keyword>
<dbReference type="InterPro" id="IPR048457">
    <property type="entry name" value="YebU_pre-PUA_dom"/>
</dbReference>
<keyword evidence="4 7" id="KW-0808">Transferase</keyword>
<evidence type="ECO:0000256" key="2">
    <source>
        <dbReference type="ARBA" id="ARBA00022552"/>
    </source>
</evidence>
<protein>
    <recommendedName>
        <fullName evidence="7">Ribosomal RNA small subunit methyltransferase F</fullName>
        <ecNumber evidence="7">2.1.1.178</ecNumber>
    </recommendedName>
    <alternativeName>
        <fullName evidence="7">16S rRNA m5C1407 methyltransferase</fullName>
    </alternativeName>
    <alternativeName>
        <fullName evidence="7">rRNA (cytosine-C(5)-)-methyltransferase RsmF</fullName>
    </alternativeName>
</protein>
<dbReference type="Pfam" id="PF01189">
    <property type="entry name" value="Methyltr_RsmB-F"/>
    <property type="match status" value="1"/>
</dbReference>